<dbReference type="PANTHER" id="PTHR24223">
    <property type="entry name" value="ATP-BINDING CASSETTE SUB-FAMILY C"/>
    <property type="match status" value="1"/>
</dbReference>
<feature type="transmembrane region" description="Helical" evidence="11">
    <location>
        <begin position="975"/>
        <end position="1005"/>
    </location>
</feature>
<dbReference type="InterPro" id="IPR017871">
    <property type="entry name" value="ABC_transporter-like_CS"/>
</dbReference>
<evidence type="ECO:0000256" key="2">
    <source>
        <dbReference type="ARBA" id="ARBA00009726"/>
    </source>
</evidence>
<keyword evidence="4 11" id="KW-0812">Transmembrane</keyword>
<keyword evidence="9 11" id="KW-0472">Membrane</keyword>
<dbReference type="GeneID" id="39590559"/>
<dbReference type="Gene3D" id="3.40.50.300">
    <property type="entry name" value="P-loop containing nucleotide triphosphate hydrolases"/>
    <property type="match status" value="2"/>
</dbReference>
<feature type="compositionally biased region" description="Low complexity" evidence="10">
    <location>
        <begin position="15"/>
        <end position="40"/>
    </location>
</feature>
<dbReference type="Pfam" id="PF00005">
    <property type="entry name" value="ABC_tran"/>
    <property type="match status" value="2"/>
</dbReference>
<feature type="transmembrane region" description="Helical" evidence="11">
    <location>
        <begin position="1072"/>
        <end position="1094"/>
    </location>
</feature>
<feature type="transmembrane region" description="Helical" evidence="11">
    <location>
        <begin position="413"/>
        <end position="430"/>
    </location>
</feature>
<dbReference type="InterPro" id="IPR050173">
    <property type="entry name" value="ABC_transporter_C-like"/>
</dbReference>
<feature type="compositionally biased region" description="Acidic residues" evidence="10">
    <location>
        <begin position="65"/>
        <end position="77"/>
    </location>
</feature>
<keyword evidence="8" id="KW-0843">Virulence</keyword>
<sequence length="1516" mass="168540">MANAGPQGSAADSGAVTTPPAAPTAVHPARTTTTTAPTTPSDKAQANVDYVDIEKVPTTGKEASVADETESDTDVDDDHGGIRLRDLSGHENVQFPGLKREHWWELWRPRHAPPPPRKTLDEAPVMPLATANVVSKLTFHWVSPLMRLGYQRPLQATDLWKVDPTREADTISRQFIANFEKRCDKAAEWNAVLPTAKPPLRRRVGWAVTAATHNKLPEDFSPYGKDASYGERKATLEAEWRARSGQQRGSITWALNDTFPNFWYGGLFKVLGDEAQLMTPLLVKEIIKFSQQMYAAKHGDGDKPNAGRGVGLAIGLFALTIMQSVCQHQFFFRSMMTGALSRAALISATYKRSLNLTVGARSQHPNGKLMAYLSSDISRIDYCAQWFHAIWTAPIQLIVTLILLILQIGPSALVGFALFIILAPLQTQFMKQSFIIRKKSMKWTDGRSKLLQELLSAMQIIKAFTYEIPFLKRLAFVRKNEMNAVRKILFIRAANQALAFSIPALASVLSFVVYTATHDNLDPAILFTSLSYFNLLRQPLMFLPRALSSLTDAQTAVERLHEFFEAPLAEDMNLVDPNLDVALRAKDASFQWATVQSPDQLSTEKGLKDARGKKGKKEKKSKKDESKTLPVEDGGSPSSEEPFAIEHLNMEVPRGQLVAIVGPVGSGKSSILQGLLGEMRHKGGSAIFGGRLGYCQQTAWIQNATLRDNIVFGQKWDESRYWQCVMDASLVTDLEILPDGDLTEIGEKGVNLSGGQKQRVNIARALYFDADIILFDDPLSAVDAHVGKALFNDAILGLRRKGKTVILVTHALHFLPQVDYIYTIQNGHVVEEGSYDTLMTSGAAFQKLMDEFGGQHAMKEEQEIEEEEDAIEDTEGPNALKRQQTNEAKIEKLTRAQMGKAAGTGKLEGRLMISEVRKTGSVGPKVYGTYLKAGQWWWTLPTSLAFGVLMQGASVMSTVWLTYWEEDKFHKSMSFYQGIYAMLGITQSLFIFAMGTTMAFMSYYASNNLYRNALRRVFFSPMSFFDTQPLGRIMGIFGKDIDTVDNQLADALRMQAITLVTLFGSVTIITVYFHYFIAIIFVVGAGYWYFALFYRTSAREVKRLDSMLRSLLYAHFSESLSGLATIRAYGETDRFIRDNAYYMDLEDRAYLLTSSNQRWLAVRLDFLGACLVFAVAIMSTQGGGGLSPAQIALCLTYMTQMTQLFGMVTRQSAEVENTMNAVERMKYYSDGSLPQEAAYEIPDSKPQATWPSQGNITFEKVVMGYRPGLPPVLKGISAEFMHGEKIGIVGRTGAGKTSITVALFRLAELTSGKITIDGVDISTLGLKDLRSSISIIPQDPTLFSGTLRSNLDPFDLHDDAQLYSAMQRACLLDHEDNEGRKRFTLDMTIDDEGSNLSIGERSLVSLARALAKDAQIVVLDEATAAVDLETDAQIQRSIRREFNGKTLLCIAHRLRTIISWDRILVMDAGEINAFASPLDLYDQGGVFYTMCERSSISREEIIRARQEEREDFSAGL</sequence>
<dbReference type="FunFam" id="1.20.1560.10:FF:000061">
    <property type="entry name" value="ATP-binding cassette transporter YOR1"/>
    <property type="match status" value="1"/>
</dbReference>
<evidence type="ECO:0000256" key="8">
    <source>
        <dbReference type="ARBA" id="ARBA00023026"/>
    </source>
</evidence>
<name>A0A427Y0G9_9TREE</name>
<comment type="caution">
    <text evidence="14">The sequence shown here is derived from an EMBL/GenBank/DDBJ whole genome shotgun (WGS) entry which is preliminary data.</text>
</comment>
<feature type="transmembrane region" description="Helical" evidence="11">
    <location>
        <begin position="1160"/>
        <end position="1178"/>
    </location>
</feature>
<keyword evidence="5" id="KW-0547">Nucleotide-binding</keyword>
<dbReference type="SUPFAM" id="SSF90123">
    <property type="entry name" value="ABC transporter transmembrane region"/>
    <property type="match status" value="2"/>
</dbReference>
<comment type="similarity">
    <text evidence="2">Belongs to the ABC transporter superfamily. ABCC family. Conjugate transporter (TC 3.A.1.208) subfamily.</text>
</comment>
<evidence type="ECO:0000259" key="13">
    <source>
        <dbReference type="PROSITE" id="PS50929"/>
    </source>
</evidence>
<dbReference type="CDD" id="cd18597">
    <property type="entry name" value="ABC_6TM_YOR1_D1_like"/>
    <property type="match status" value="1"/>
</dbReference>
<feature type="transmembrane region" description="Helical" evidence="11">
    <location>
        <begin position="489"/>
        <end position="514"/>
    </location>
</feature>
<feature type="compositionally biased region" description="Acidic residues" evidence="10">
    <location>
        <begin position="862"/>
        <end position="875"/>
    </location>
</feature>
<dbReference type="InterPro" id="IPR011527">
    <property type="entry name" value="ABC1_TM_dom"/>
</dbReference>
<dbReference type="Proteomes" id="UP000279236">
    <property type="component" value="Unassembled WGS sequence"/>
</dbReference>
<dbReference type="SUPFAM" id="SSF52540">
    <property type="entry name" value="P-loop containing nucleoside triphosphate hydrolases"/>
    <property type="match status" value="2"/>
</dbReference>
<dbReference type="CDD" id="cd03250">
    <property type="entry name" value="ABCC_MRP_domain1"/>
    <property type="match status" value="1"/>
</dbReference>
<feature type="region of interest" description="Disordered" evidence="10">
    <location>
        <begin position="861"/>
        <end position="885"/>
    </location>
</feature>
<dbReference type="PROSITE" id="PS50929">
    <property type="entry name" value="ABC_TM1F"/>
    <property type="match status" value="2"/>
</dbReference>
<feature type="domain" description="ABC transporter" evidence="12">
    <location>
        <begin position="1256"/>
        <end position="1493"/>
    </location>
</feature>
<evidence type="ECO:0000313" key="15">
    <source>
        <dbReference type="Proteomes" id="UP000279236"/>
    </source>
</evidence>
<evidence type="ECO:0000256" key="6">
    <source>
        <dbReference type="ARBA" id="ARBA00022840"/>
    </source>
</evidence>
<keyword evidence="7 11" id="KW-1133">Transmembrane helix</keyword>
<gene>
    <name evidence="14" type="ORF">EHS24_006016</name>
</gene>
<dbReference type="SMART" id="SM00382">
    <property type="entry name" value="AAA"/>
    <property type="match status" value="2"/>
</dbReference>
<evidence type="ECO:0000256" key="7">
    <source>
        <dbReference type="ARBA" id="ARBA00022989"/>
    </source>
</evidence>
<comment type="subcellular location">
    <subcellularLocation>
        <location evidence="1">Membrane</location>
        <topology evidence="1">Multi-pass membrane protein</topology>
    </subcellularLocation>
</comment>
<evidence type="ECO:0000256" key="11">
    <source>
        <dbReference type="SAM" id="Phobius"/>
    </source>
</evidence>
<dbReference type="InterPro" id="IPR003593">
    <property type="entry name" value="AAA+_ATPase"/>
</dbReference>
<evidence type="ECO:0000256" key="3">
    <source>
        <dbReference type="ARBA" id="ARBA00022448"/>
    </source>
</evidence>
<dbReference type="PROSITE" id="PS50893">
    <property type="entry name" value="ABC_TRANSPORTER_2"/>
    <property type="match status" value="2"/>
</dbReference>
<feature type="region of interest" description="Disordered" evidence="10">
    <location>
        <begin position="1"/>
        <end position="79"/>
    </location>
</feature>
<feature type="domain" description="ABC transmembrane type-1" evidence="13">
    <location>
        <begin position="943"/>
        <end position="1217"/>
    </location>
</feature>
<dbReference type="GO" id="GO:0016020">
    <property type="term" value="C:membrane"/>
    <property type="evidence" value="ECO:0007669"/>
    <property type="project" value="UniProtKB-SubCell"/>
</dbReference>
<feature type="region of interest" description="Disordered" evidence="10">
    <location>
        <begin position="601"/>
        <end position="641"/>
    </location>
</feature>
<evidence type="ECO:0000256" key="4">
    <source>
        <dbReference type="ARBA" id="ARBA00022692"/>
    </source>
</evidence>
<dbReference type="Gene3D" id="1.20.1560.10">
    <property type="entry name" value="ABC transporter type 1, transmembrane domain"/>
    <property type="match status" value="2"/>
</dbReference>
<organism evidence="14 15">
    <name type="scientific">Apiotrichum porosum</name>
    <dbReference type="NCBI Taxonomy" id="105984"/>
    <lineage>
        <taxon>Eukaryota</taxon>
        <taxon>Fungi</taxon>
        <taxon>Dikarya</taxon>
        <taxon>Basidiomycota</taxon>
        <taxon>Agaricomycotina</taxon>
        <taxon>Tremellomycetes</taxon>
        <taxon>Trichosporonales</taxon>
        <taxon>Trichosporonaceae</taxon>
        <taxon>Apiotrichum</taxon>
    </lineage>
</organism>
<dbReference type="PROSITE" id="PS00211">
    <property type="entry name" value="ABC_TRANSPORTER_1"/>
    <property type="match status" value="1"/>
</dbReference>
<keyword evidence="15" id="KW-1185">Reference proteome</keyword>
<evidence type="ECO:0000313" key="14">
    <source>
        <dbReference type="EMBL" id="RSH84495.1"/>
    </source>
</evidence>
<keyword evidence="3" id="KW-0813">Transport</keyword>
<dbReference type="CDD" id="cd03244">
    <property type="entry name" value="ABCC_MRP_domain2"/>
    <property type="match status" value="1"/>
</dbReference>
<evidence type="ECO:0000256" key="1">
    <source>
        <dbReference type="ARBA" id="ARBA00004141"/>
    </source>
</evidence>
<proteinExistence type="inferred from homology"/>
<dbReference type="InterPro" id="IPR003439">
    <property type="entry name" value="ABC_transporter-like_ATP-bd"/>
</dbReference>
<evidence type="ECO:0000256" key="9">
    <source>
        <dbReference type="ARBA" id="ARBA00023136"/>
    </source>
</evidence>
<dbReference type="FunFam" id="1.20.1560.10:FF:000010">
    <property type="entry name" value="Multidrug resistance-associated ABC transporter"/>
    <property type="match status" value="1"/>
</dbReference>
<dbReference type="Pfam" id="PF00664">
    <property type="entry name" value="ABC_membrane"/>
    <property type="match status" value="2"/>
</dbReference>
<dbReference type="InterPro" id="IPR027417">
    <property type="entry name" value="P-loop_NTPase"/>
</dbReference>
<dbReference type="GO" id="GO:0016887">
    <property type="term" value="F:ATP hydrolysis activity"/>
    <property type="evidence" value="ECO:0007669"/>
    <property type="project" value="InterPro"/>
</dbReference>
<evidence type="ECO:0000259" key="12">
    <source>
        <dbReference type="PROSITE" id="PS50893"/>
    </source>
</evidence>
<dbReference type="RefSeq" id="XP_028477943.1">
    <property type="nucleotide sequence ID" value="XM_028621491.1"/>
</dbReference>
<accession>A0A427Y0G9</accession>
<dbReference type="FunFam" id="3.40.50.300:FF:000565">
    <property type="entry name" value="ABC bile acid transporter"/>
    <property type="match status" value="1"/>
</dbReference>
<dbReference type="EMBL" id="RSCE01000003">
    <property type="protein sequence ID" value="RSH84495.1"/>
    <property type="molecule type" value="Genomic_DNA"/>
</dbReference>
<dbReference type="InterPro" id="IPR036640">
    <property type="entry name" value="ABC1_TM_sf"/>
</dbReference>
<reference evidence="14 15" key="1">
    <citation type="submission" date="2018-11" db="EMBL/GenBank/DDBJ databases">
        <title>Genome sequence of Apiotrichum porosum DSM 27194.</title>
        <authorList>
            <person name="Aliyu H."/>
            <person name="Gorte O."/>
            <person name="Ochsenreither K."/>
        </authorList>
    </citation>
    <scope>NUCLEOTIDE SEQUENCE [LARGE SCALE GENOMIC DNA]</scope>
    <source>
        <strain evidence="14 15">DSM 27194</strain>
    </source>
</reference>
<feature type="domain" description="ABC transmembrane type-1" evidence="13">
    <location>
        <begin position="275"/>
        <end position="552"/>
    </location>
</feature>
<dbReference type="CDD" id="cd18606">
    <property type="entry name" value="ABC_6TM_YOR1_D2_like"/>
    <property type="match status" value="1"/>
</dbReference>
<evidence type="ECO:0008006" key="16">
    <source>
        <dbReference type="Google" id="ProtNLM"/>
    </source>
</evidence>
<evidence type="ECO:0000256" key="10">
    <source>
        <dbReference type="SAM" id="MobiDB-lite"/>
    </source>
</evidence>
<feature type="domain" description="ABC transporter" evidence="12">
    <location>
        <begin position="629"/>
        <end position="851"/>
    </location>
</feature>
<dbReference type="PANTHER" id="PTHR24223:SF456">
    <property type="entry name" value="MULTIDRUG RESISTANCE-ASSOCIATED PROTEIN LETHAL(2)03659"/>
    <property type="match status" value="1"/>
</dbReference>
<protein>
    <recommendedName>
        <fullName evidence="16">ABC protein</fullName>
    </recommendedName>
</protein>
<evidence type="ECO:0000256" key="5">
    <source>
        <dbReference type="ARBA" id="ARBA00022741"/>
    </source>
</evidence>
<dbReference type="FunFam" id="3.40.50.300:FF:000997">
    <property type="entry name" value="Multidrug resistance-associated protein 1"/>
    <property type="match status" value="1"/>
</dbReference>
<dbReference type="GO" id="GO:0005524">
    <property type="term" value="F:ATP binding"/>
    <property type="evidence" value="ECO:0007669"/>
    <property type="project" value="UniProtKB-KW"/>
</dbReference>
<dbReference type="OrthoDB" id="6500128at2759"/>
<dbReference type="STRING" id="105984.A0A427Y0G9"/>
<keyword evidence="6" id="KW-0067">ATP-binding</keyword>
<feature type="transmembrane region" description="Helical" evidence="11">
    <location>
        <begin position="936"/>
        <end position="963"/>
    </location>
</feature>
<dbReference type="GO" id="GO:0140359">
    <property type="term" value="F:ABC-type transporter activity"/>
    <property type="evidence" value="ECO:0007669"/>
    <property type="project" value="InterPro"/>
</dbReference>